<name>A0AAV1EWB9_XYRNO</name>
<evidence type="ECO:0000256" key="12">
    <source>
        <dbReference type="ARBA" id="ARBA00031568"/>
    </source>
</evidence>
<evidence type="ECO:0000256" key="3">
    <source>
        <dbReference type="ARBA" id="ARBA00009859"/>
    </source>
</evidence>
<reference evidence="16" key="1">
    <citation type="submission" date="2023-08" db="EMBL/GenBank/DDBJ databases">
        <authorList>
            <person name="Alioto T."/>
            <person name="Alioto T."/>
            <person name="Gomez Garrido J."/>
        </authorList>
    </citation>
    <scope>NUCLEOTIDE SEQUENCE</scope>
</reference>
<dbReference type="GO" id="GO:0048870">
    <property type="term" value="P:cell motility"/>
    <property type="evidence" value="ECO:0007669"/>
    <property type="project" value="InterPro"/>
</dbReference>
<keyword evidence="8 13" id="KW-0175">Coiled coil</keyword>
<evidence type="ECO:0000256" key="1">
    <source>
        <dbReference type="ARBA" id="ARBA00004230"/>
    </source>
</evidence>
<keyword evidence="9" id="KW-0969">Cilium</keyword>
<dbReference type="EMBL" id="OY660866">
    <property type="protein sequence ID" value="CAJ1052802.1"/>
    <property type="molecule type" value="Genomic_DNA"/>
</dbReference>
<evidence type="ECO:0000256" key="5">
    <source>
        <dbReference type="ARBA" id="ARBA00022490"/>
    </source>
</evidence>
<evidence type="ECO:0000256" key="13">
    <source>
        <dbReference type="SAM" id="Coils"/>
    </source>
</evidence>
<dbReference type="Proteomes" id="UP001178508">
    <property type="component" value="Chromosome 3"/>
</dbReference>
<keyword evidence="10" id="KW-0206">Cytoskeleton</keyword>
<organism evidence="16 17">
    <name type="scientific">Xyrichtys novacula</name>
    <name type="common">Pearly razorfish</name>
    <name type="synonym">Hemipteronotus novacula</name>
    <dbReference type="NCBI Taxonomy" id="13765"/>
    <lineage>
        <taxon>Eukaryota</taxon>
        <taxon>Metazoa</taxon>
        <taxon>Chordata</taxon>
        <taxon>Craniata</taxon>
        <taxon>Vertebrata</taxon>
        <taxon>Euteleostomi</taxon>
        <taxon>Actinopterygii</taxon>
        <taxon>Neopterygii</taxon>
        <taxon>Teleostei</taxon>
        <taxon>Neoteleostei</taxon>
        <taxon>Acanthomorphata</taxon>
        <taxon>Eupercaria</taxon>
        <taxon>Labriformes</taxon>
        <taxon>Labridae</taxon>
        <taxon>Xyrichtys</taxon>
    </lineage>
</organism>
<keyword evidence="11" id="KW-0966">Cell projection</keyword>
<keyword evidence="6" id="KW-0493">Microtubule</keyword>
<sequence length="402" mass="47598">MPPKSEKKKTAAKAKPSAVVDGVSTKEMSKDELWEHALRLREELDRVREEKSYFRQERDKSLEAWDISKRDLEETKARVRNKERQREEAMERHRVEIFEHKQKLKHLLSEQHNTIFKLKMDNLTSTSLIQNQHTEAELGLLGDVHSLQADHRERKLMNENRIRELKEKHQVELMKLVKYCDNRNREITMEYLKEVESVAEADRKKFSEEIQRLEEGYKDQVATLMKNQKRELEVAQHQALEKHREQKRMKDELLTLEKEKTRAAKRALAAQQKKKCLEESVQEAQKRLAELKKEKEERKKAGTEALKYMARVKVMKKQIRELDIGNVGLEQACMKVQRECDELRKKQMETILDIQQKSVRRDMILERKMAAMSKLEEEQEAQLSAAMASLNINRAKDYKAAN</sequence>
<evidence type="ECO:0000256" key="2">
    <source>
        <dbReference type="ARBA" id="ARBA00004245"/>
    </source>
</evidence>
<keyword evidence="17" id="KW-1185">Reference proteome</keyword>
<dbReference type="InterPro" id="IPR039308">
    <property type="entry name" value="GAS8"/>
</dbReference>
<dbReference type="AlphaFoldDB" id="A0AAV1EWB9"/>
<dbReference type="GO" id="GO:0005874">
    <property type="term" value="C:microtubule"/>
    <property type="evidence" value="ECO:0007669"/>
    <property type="project" value="UniProtKB-KW"/>
</dbReference>
<dbReference type="PANTHER" id="PTHR31543">
    <property type="entry name" value="DYNEIN REGULATORY COMPLEX SUBUNIT 4"/>
    <property type="match status" value="1"/>
</dbReference>
<proteinExistence type="inferred from homology"/>
<keyword evidence="5" id="KW-0963">Cytoplasm</keyword>
<evidence type="ECO:0000256" key="8">
    <source>
        <dbReference type="ARBA" id="ARBA00023054"/>
    </source>
</evidence>
<protein>
    <recommendedName>
        <fullName evidence="4">Dynein regulatory complex subunit 4</fullName>
    </recommendedName>
    <alternativeName>
        <fullName evidence="12">Growth arrest-specific protein 8</fullName>
    </alternativeName>
</protein>
<evidence type="ECO:0000256" key="11">
    <source>
        <dbReference type="ARBA" id="ARBA00023273"/>
    </source>
</evidence>
<feature type="domain" description="Growth arrest-specific protein 8" evidence="15">
    <location>
        <begin position="245"/>
        <end position="394"/>
    </location>
</feature>
<evidence type="ECO:0000256" key="9">
    <source>
        <dbReference type="ARBA" id="ARBA00023069"/>
    </source>
</evidence>
<dbReference type="GO" id="GO:0031514">
    <property type="term" value="C:motile cilium"/>
    <property type="evidence" value="ECO:0007669"/>
    <property type="project" value="UniProtKB-SubCell"/>
</dbReference>
<evidence type="ECO:0000256" key="10">
    <source>
        <dbReference type="ARBA" id="ARBA00023212"/>
    </source>
</evidence>
<gene>
    <name evidence="16" type="ORF">XNOV1_A035742</name>
</gene>
<evidence type="ECO:0000259" key="15">
    <source>
        <dbReference type="Pfam" id="PF13851"/>
    </source>
</evidence>
<evidence type="ECO:0000256" key="4">
    <source>
        <dbReference type="ARBA" id="ARBA00021301"/>
    </source>
</evidence>
<dbReference type="GO" id="GO:0008017">
    <property type="term" value="F:microtubule binding"/>
    <property type="evidence" value="ECO:0007669"/>
    <property type="project" value="InterPro"/>
</dbReference>
<dbReference type="InterPro" id="IPR025593">
    <property type="entry name" value="GAS8_dom"/>
</dbReference>
<comment type="subcellular location">
    <subcellularLocation>
        <location evidence="1">Cell projection</location>
        <location evidence="1">Cilium</location>
        <location evidence="1">Flagellum</location>
    </subcellularLocation>
    <subcellularLocation>
        <location evidence="2">Cytoplasm</location>
        <location evidence="2">Cytoskeleton</location>
    </subcellularLocation>
</comment>
<keyword evidence="7" id="KW-0282">Flagellum</keyword>
<evidence type="ECO:0000256" key="14">
    <source>
        <dbReference type="SAM" id="MobiDB-lite"/>
    </source>
</evidence>
<accession>A0AAV1EWB9</accession>
<feature type="coiled-coil region" evidence="13">
    <location>
        <begin position="218"/>
        <end position="301"/>
    </location>
</feature>
<evidence type="ECO:0000313" key="17">
    <source>
        <dbReference type="Proteomes" id="UP001178508"/>
    </source>
</evidence>
<dbReference type="GO" id="GO:0005794">
    <property type="term" value="C:Golgi apparatus"/>
    <property type="evidence" value="ECO:0007669"/>
    <property type="project" value="TreeGrafter"/>
</dbReference>
<feature type="region of interest" description="Disordered" evidence="14">
    <location>
        <begin position="1"/>
        <end position="26"/>
    </location>
</feature>
<evidence type="ECO:0000313" key="16">
    <source>
        <dbReference type="EMBL" id="CAJ1052802.1"/>
    </source>
</evidence>
<comment type="similarity">
    <text evidence="3">Belongs to the DRC4 family.</text>
</comment>
<dbReference type="GO" id="GO:0031267">
    <property type="term" value="F:small GTPase binding"/>
    <property type="evidence" value="ECO:0007669"/>
    <property type="project" value="InterPro"/>
</dbReference>
<feature type="coiled-coil region" evidence="13">
    <location>
        <begin position="37"/>
        <end position="92"/>
    </location>
</feature>
<dbReference type="Pfam" id="PF13851">
    <property type="entry name" value="GAS"/>
    <property type="match status" value="1"/>
</dbReference>
<dbReference type="PANTHER" id="PTHR31543:SF0">
    <property type="entry name" value="DYNEIN REGULATORY COMPLEX SUBUNIT 4"/>
    <property type="match status" value="1"/>
</dbReference>
<evidence type="ECO:0000256" key="6">
    <source>
        <dbReference type="ARBA" id="ARBA00022701"/>
    </source>
</evidence>
<evidence type="ECO:0000256" key="7">
    <source>
        <dbReference type="ARBA" id="ARBA00022846"/>
    </source>
</evidence>